<reference evidence="2" key="2">
    <citation type="submission" date="2019-01" db="UniProtKB">
        <authorList>
            <consortium name="EnsemblPlants"/>
        </authorList>
    </citation>
    <scope>IDENTIFICATION</scope>
    <source>
        <strain evidence="2">cv. Heinz 1706</strain>
    </source>
</reference>
<protein>
    <submittedName>
        <fullName evidence="2">Uncharacterized protein</fullName>
    </submittedName>
</protein>
<dbReference type="InParanoid" id="A0A3Q7IIF1"/>
<keyword evidence="3" id="KW-1185">Reference proteome</keyword>
<evidence type="ECO:0000313" key="3">
    <source>
        <dbReference type="Proteomes" id="UP000004994"/>
    </source>
</evidence>
<proteinExistence type="predicted"/>
<sequence>RTRKGPPNRWREVPKNEKSTPKQRVFVVPRQSKHKLPALTSFSALVCTTGQGILKPSSLSTQK</sequence>
<dbReference type="PaxDb" id="4081-Solyc08g061210.2.1"/>
<dbReference type="EnsemblPlants" id="Solyc08g061210.3.1">
    <property type="protein sequence ID" value="Solyc08g061210.3.1.1"/>
    <property type="gene ID" value="Solyc08g061210.3"/>
</dbReference>
<feature type="compositionally biased region" description="Basic and acidic residues" evidence="1">
    <location>
        <begin position="9"/>
        <end position="20"/>
    </location>
</feature>
<reference evidence="2" key="1">
    <citation type="journal article" date="2012" name="Nature">
        <title>The tomato genome sequence provides insights into fleshy fruit evolution.</title>
        <authorList>
            <consortium name="Tomato Genome Consortium"/>
        </authorList>
    </citation>
    <scope>NUCLEOTIDE SEQUENCE [LARGE SCALE GENOMIC DNA]</scope>
    <source>
        <strain evidence="2">cv. Heinz 1706</strain>
    </source>
</reference>
<dbReference type="Proteomes" id="UP000004994">
    <property type="component" value="Chromosome 8"/>
</dbReference>
<feature type="region of interest" description="Disordered" evidence="1">
    <location>
        <begin position="1"/>
        <end position="22"/>
    </location>
</feature>
<organism evidence="2">
    <name type="scientific">Solanum lycopersicum</name>
    <name type="common">Tomato</name>
    <name type="synonym">Lycopersicon esculentum</name>
    <dbReference type="NCBI Taxonomy" id="4081"/>
    <lineage>
        <taxon>Eukaryota</taxon>
        <taxon>Viridiplantae</taxon>
        <taxon>Streptophyta</taxon>
        <taxon>Embryophyta</taxon>
        <taxon>Tracheophyta</taxon>
        <taxon>Spermatophyta</taxon>
        <taxon>Magnoliopsida</taxon>
        <taxon>eudicotyledons</taxon>
        <taxon>Gunneridae</taxon>
        <taxon>Pentapetalae</taxon>
        <taxon>asterids</taxon>
        <taxon>lamiids</taxon>
        <taxon>Solanales</taxon>
        <taxon>Solanaceae</taxon>
        <taxon>Solanoideae</taxon>
        <taxon>Solaneae</taxon>
        <taxon>Solanum</taxon>
        <taxon>Solanum subgen. Lycopersicon</taxon>
    </lineage>
</organism>
<evidence type="ECO:0000256" key="1">
    <source>
        <dbReference type="SAM" id="MobiDB-lite"/>
    </source>
</evidence>
<dbReference type="AlphaFoldDB" id="A0A3Q7IIF1"/>
<evidence type="ECO:0000313" key="2">
    <source>
        <dbReference type="EnsemblPlants" id="Solyc08g061210.3.1.1"/>
    </source>
</evidence>
<dbReference type="Gramene" id="Solyc08g061210.3.1">
    <property type="protein sequence ID" value="Solyc08g061210.3.1.1"/>
    <property type="gene ID" value="Solyc08g061210.3"/>
</dbReference>
<name>A0A3Q7IIF1_SOLLC</name>
<accession>A0A3Q7IIF1</accession>